<evidence type="ECO:0000313" key="1">
    <source>
        <dbReference type="EMBL" id="GAO45151.1"/>
    </source>
</evidence>
<name>A0A0E9N621_9BACT</name>
<accession>A0A0E9N621</accession>
<keyword evidence="2" id="KW-1185">Reference proteome</keyword>
<proteinExistence type="predicted"/>
<dbReference type="AlphaFoldDB" id="A0A0E9N621"/>
<reference evidence="1 2" key="1">
    <citation type="submission" date="2015-04" db="EMBL/GenBank/DDBJ databases">
        <title>Whole genome shotgun sequence of Flavihumibacter petaseus NBRC 106054.</title>
        <authorList>
            <person name="Miyazawa S."/>
            <person name="Hosoyama A."/>
            <person name="Hashimoto M."/>
            <person name="Noguchi M."/>
            <person name="Tsuchikane K."/>
            <person name="Ohji S."/>
            <person name="Yamazoe A."/>
            <person name="Ichikawa N."/>
            <person name="Kimura A."/>
            <person name="Fujita N."/>
        </authorList>
    </citation>
    <scope>NUCLEOTIDE SEQUENCE [LARGE SCALE GENOMIC DNA]</scope>
    <source>
        <strain evidence="1 2">NBRC 106054</strain>
    </source>
</reference>
<sequence>MYYIEDLRFYWTEEKSLYGGIRTDGNQYYLNLRPYPVVPREKRKLKGPVLLELENDTTYTLKQFDTEWLGDTAVSLFYQISREQLDAMLHHRVRKAVIDMEEGKPREYAFALHREAIMSQLQCFIDSRRKKKF</sequence>
<comment type="caution">
    <text evidence="1">The sequence shown here is derived from an EMBL/GenBank/DDBJ whole genome shotgun (WGS) entry which is preliminary data.</text>
</comment>
<protein>
    <submittedName>
        <fullName evidence="1">Uncharacterized protein</fullName>
    </submittedName>
</protein>
<dbReference type="Proteomes" id="UP000033121">
    <property type="component" value="Unassembled WGS sequence"/>
</dbReference>
<dbReference type="STRING" id="1220578.FPE01S_04_03940"/>
<organism evidence="1 2">
    <name type="scientific">Flavihumibacter petaseus NBRC 106054</name>
    <dbReference type="NCBI Taxonomy" id="1220578"/>
    <lineage>
        <taxon>Bacteria</taxon>
        <taxon>Pseudomonadati</taxon>
        <taxon>Bacteroidota</taxon>
        <taxon>Chitinophagia</taxon>
        <taxon>Chitinophagales</taxon>
        <taxon>Chitinophagaceae</taxon>
        <taxon>Flavihumibacter</taxon>
    </lineage>
</organism>
<gene>
    <name evidence="1" type="ORF">FPE01S_04_03940</name>
</gene>
<evidence type="ECO:0000313" key="2">
    <source>
        <dbReference type="Proteomes" id="UP000033121"/>
    </source>
</evidence>
<dbReference type="EMBL" id="BBWV01000004">
    <property type="protein sequence ID" value="GAO45151.1"/>
    <property type="molecule type" value="Genomic_DNA"/>
</dbReference>